<keyword evidence="6" id="KW-0143">Chaperone</keyword>
<dbReference type="HAMAP" id="MF_00505">
    <property type="entry name" value="HSP90"/>
    <property type="match status" value="1"/>
</dbReference>
<dbReference type="PRINTS" id="PR00775">
    <property type="entry name" value="HEATSHOCK90"/>
</dbReference>
<dbReference type="InterPro" id="IPR001404">
    <property type="entry name" value="Hsp90_fam"/>
</dbReference>
<comment type="similarity">
    <text evidence="1">Belongs to the heat shock protein 90 family.</text>
</comment>
<feature type="binding site" evidence="7">
    <location>
        <position position="86"/>
    </location>
    <ligand>
        <name>ATP</name>
        <dbReference type="ChEBI" id="CHEBI:30616"/>
    </ligand>
</feature>
<dbReference type="RefSeq" id="XP_014564311.1">
    <property type="nucleotide sequence ID" value="XM_014708825.1"/>
</dbReference>
<evidence type="ECO:0000256" key="7">
    <source>
        <dbReference type="PIRSR" id="PIRSR002583-1"/>
    </source>
</evidence>
<organism evidence="8 9">
    <name type="scientific">Ordospora colligata OC4</name>
    <dbReference type="NCBI Taxonomy" id="1354746"/>
    <lineage>
        <taxon>Eukaryota</taxon>
        <taxon>Fungi</taxon>
        <taxon>Fungi incertae sedis</taxon>
        <taxon>Microsporidia</taxon>
        <taxon>Ordosporidae</taxon>
        <taxon>Ordospora</taxon>
    </lineage>
</organism>
<dbReference type="HOGENOM" id="CLU_006684_1_3_1"/>
<feature type="binding site" evidence="7">
    <location>
        <begin position="106"/>
        <end position="107"/>
    </location>
    <ligand>
        <name>ATP</name>
        <dbReference type="ChEBI" id="CHEBI:30616"/>
    </ligand>
</feature>
<evidence type="ECO:0000256" key="2">
    <source>
        <dbReference type="ARBA" id="ARBA00022490"/>
    </source>
</evidence>
<dbReference type="AlphaFoldDB" id="A0A0B2UM06"/>
<feature type="binding site" evidence="7">
    <location>
        <position position="180"/>
    </location>
    <ligand>
        <name>ATP</name>
        <dbReference type="ChEBI" id="CHEBI:30616"/>
    </ligand>
</feature>
<dbReference type="InterPro" id="IPR037196">
    <property type="entry name" value="HSP90_C"/>
</dbReference>
<evidence type="ECO:0000256" key="6">
    <source>
        <dbReference type="ARBA" id="ARBA00023186"/>
    </source>
</evidence>
<dbReference type="Gene3D" id="3.30.565.10">
    <property type="entry name" value="Histidine kinase-like ATPase, C-terminal domain"/>
    <property type="match status" value="1"/>
</dbReference>
<dbReference type="PIRSF" id="PIRSF002583">
    <property type="entry name" value="Hsp90"/>
    <property type="match status" value="1"/>
</dbReference>
<dbReference type="Proteomes" id="UP000031056">
    <property type="component" value="Unassembled WGS sequence"/>
</dbReference>
<dbReference type="GeneID" id="26261202"/>
<dbReference type="FunCoup" id="A0A0B2UM06">
    <property type="interactions" value="192"/>
</dbReference>
<dbReference type="Gene3D" id="1.20.120.790">
    <property type="entry name" value="Heat shock protein 90, C-terminal domain"/>
    <property type="match status" value="1"/>
</dbReference>
<reference evidence="8 9" key="1">
    <citation type="journal article" date="2014" name="MBio">
        <title>The Ordospora colligata genome; evolution of extreme reduction in microsporidia and host-to-parasite horizontal gene transfer.</title>
        <authorList>
            <person name="Pombert J.-F."/>
            <person name="Haag K.L."/>
            <person name="Beidas S."/>
            <person name="Ebert D."/>
            <person name="Keeling P.J."/>
        </authorList>
    </citation>
    <scope>NUCLEOTIDE SEQUENCE [LARGE SCALE GENOMIC DNA]</scope>
    <source>
        <strain evidence="8 9">OC4</strain>
    </source>
</reference>
<evidence type="ECO:0000313" key="8">
    <source>
        <dbReference type="EMBL" id="KHN70269.1"/>
    </source>
</evidence>
<keyword evidence="4 7" id="KW-0067">ATP-binding</keyword>
<dbReference type="InParanoid" id="A0A0B2UM06"/>
<evidence type="ECO:0000256" key="5">
    <source>
        <dbReference type="ARBA" id="ARBA00023016"/>
    </source>
</evidence>
<dbReference type="SUPFAM" id="SSF110942">
    <property type="entry name" value="HSP90 C-terminal domain"/>
    <property type="match status" value="1"/>
</dbReference>
<dbReference type="Gene3D" id="3.30.230.80">
    <property type="match status" value="1"/>
</dbReference>
<dbReference type="VEuPathDB" id="MicrosporidiaDB:M896_021070"/>
<proteinExistence type="inferred from homology"/>
<feature type="binding site" evidence="7">
    <location>
        <position position="91"/>
    </location>
    <ligand>
        <name>ATP</name>
        <dbReference type="ChEBI" id="CHEBI:30616"/>
    </ligand>
</feature>
<keyword evidence="3 7" id="KW-0547">Nucleotide-binding</keyword>
<dbReference type="SUPFAM" id="SSF55874">
    <property type="entry name" value="ATPase domain of HSP90 chaperone/DNA topoisomerase II/histidine kinase"/>
    <property type="match status" value="1"/>
</dbReference>
<dbReference type="CDD" id="cd16927">
    <property type="entry name" value="HATPase_Hsp90-like"/>
    <property type="match status" value="1"/>
</dbReference>
<sequence>MSSESHAESHAFGVDMDQVLNMMIKSVYSSDEMFLRELVSNASDACDKLRTLYMQLSSEKFALDPVASLSIQIIPDKEAKTLTIKDNGIGMTREDLNNYLGVIAKSGTKEFTEALKARQEGANAHLIGQFGIGFYSAYLVSSKVEVITKNPKGEALKWTSTGKDGYTIEEYKGEEFAHGTSLILHIKDKSVEFLESNRIIETVKKYSSFNLYPICTPVEKEVDVEEEKDESKVEESSEPKVEEVSEKKKRTVTVMERINVEKPLWERNIKEVPEEEMKSFYKTISGDWDDFLAMDFWQIEGIVTVKLLMFIPKRARFDMFNRNKKNNNIKMYCNNVFVTDELGDAIPEWMGFVSGAIISDDLPMNISRELIQGTSVMKMVKKTLPQKILEMIGKLSNDMDKYKTFYKEFGNSLKMAVGEANDSQRDDYAKCLIYYTTKSGDEMVTLDKYVERMHANQKQIYVLTGIGKEQVKSNPVLRSFEKYEVVYMYDVMDEVMLRGFKKYKGHSVQRITSEGVELPEEDNVPEEVVKSHEEFCKKVKDILSDKVEKVSVNTRIGADIPIVISTTKYSLSGAMENIMRSQPVTEANPLAAMTAVSKKIFEMNPNNGLIKKMKEQFESNDIESMSKLLEVLFDTALIHNGYMLQNPNEYSAKVYSFINETMNRHEKRDDAEVV</sequence>
<keyword evidence="5 8" id="KW-0346">Stress response</keyword>
<dbReference type="EMBL" id="JOKQ01000002">
    <property type="protein sequence ID" value="KHN70269.1"/>
    <property type="molecule type" value="Genomic_DNA"/>
</dbReference>
<accession>A0A0B2UM06</accession>
<dbReference type="InterPro" id="IPR020575">
    <property type="entry name" value="Hsp90_N"/>
</dbReference>
<dbReference type="GO" id="GO:0016887">
    <property type="term" value="F:ATP hydrolysis activity"/>
    <property type="evidence" value="ECO:0007669"/>
    <property type="project" value="InterPro"/>
</dbReference>
<evidence type="ECO:0000256" key="3">
    <source>
        <dbReference type="ARBA" id="ARBA00022741"/>
    </source>
</evidence>
<dbReference type="PANTHER" id="PTHR11528">
    <property type="entry name" value="HEAT SHOCK PROTEIN 90 FAMILY MEMBER"/>
    <property type="match status" value="1"/>
</dbReference>
<dbReference type="STRING" id="1354746.A0A0B2UM06"/>
<evidence type="ECO:0000256" key="4">
    <source>
        <dbReference type="ARBA" id="ARBA00022840"/>
    </source>
</evidence>
<dbReference type="GO" id="GO:0051082">
    <property type="term" value="F:unfolded protein binding"/>
    <property type="evidence" value="ECO:0007669"/>
    <property type="project" value="InterPro"/>
</dbReference>
<protein>
    <submittedName>
        <fullName evidence="8">Heat shock protein 90</fullName>
    </submittedName>
</protein>
<feature type="binding site" evidence="7">
    <location>
        <position position="105"/>
    </location>
    <ligand>
        <name>ATP</name>
        <dbReference type="ChEBI" id="CHEBI:30616"/>
    </ligand>
</feature>
<keyword evidence="9" id="KW-1185">Reference proteome</keyword>
<dbReference type="Gene3D" id="3.40.50.11260">
    <property type="match status" value="1"/>
</dbReference>
<dbReference type="Pfam" id="PF00183">
    <property type="entry name" value="HSP90"/>
    <property type="match status" value="1"/>
</dbReference>
<dbReference type="FunFam" id="3.30.565.10:FF:000357">
    <property type="entry name" value="Heat shock protein HSP 90-beta"/>
    <property type="match status" value="1"/>
</dbReference>
<name>A0A0B2UM06_9MICR</name>
<dbReference type="InterPro" id="IPR036890">
    <property type="entry name" value="HATPase_C_sf"/>
</dbReference>
<gene>
    <name evidence="8" type="ORF">M896_021070</name>
</gene>
<dbReference type="InterPro" id="IPR020568">
    <property type="entry name" value="Ribosomal_Su5_D2-typ_SF"/>
</dbReference>
<keyword evidence="2" id="KW-0963">Cytoplasm</keyword>
<feature type="binding site" evidence="7">
    <location>
        <begin position="129"/>
        <end position="134"/>
    </location>
    <ligand>
        <name>ATP</name>
        <dbReference type="ChEBI" id="CHEBI:30616"/>
    </ligand>
</feature>
<dbReference type="GO" id="GO:0140662">
    <property type="term" value="F:ATP-dependent protein folding chaperone"/>
    <property type="evidence" value="ECO:0007669"/>
    <property type="project" value="InterPro"/>
</dbReference>
<evidence type="ECO:0000256" key="1">
    <source>
        <dbReference type="ARBA" id="ARBA00008239"/>
    </source>
</evidence>
<feature type="binding site" evidence="7">
    <location>
        <position position="368"/>
    </location>
    <ligand>
        <name>ATP</name>
        <dbReference type="ChEBI" id="CHEBI:30616"/>
    </ligand>
</feature>
<dbReference type="SUPFAM" id="SSF54211">
    <property type="entry name" value="Ribosomal protein S5 domain 2-like"/>
    <property type="match status" value="1"/>
</dbReference>
<dbReference type="NCBIfam" id="NF003555">
    <property type="entry name" value="PRK05218.1"/>
    <property type="match status" value="1"/>
</dbReference>
<feature type="binding site" evidence="7">
    <location>
        <position position="37"/>
    </location>
    <ligand>
        <name>ATP</name>
        <dbReference type="ChEBI" id="CHEBI:30616"/>
    </ligand>
</feature>
<dbReference type="OrthoDB" id="28737at2759"/>
<comment type="caution">
    <text evidence="8">The sequence shown here is derived from an EMBL/GenBank/DDBJ whole genome shotgun (WGS) entry which is preliminary data.</text>
</comment>
<feature type="binding site" evidence="7">
    <location>
        <position position="41"/>
    </location>
    <ligand>
        <name>ATP</name>
        <dbReference type="ChEBI" id="CHEBI:30616"/>
    </ligand>
</feature>
<dbReference type="GO" id="GO:0005524">
    <property type="term" value="F:ATP binding"/>
    <property type="evidence" value="ECO:0007669"/>
    <property type="project" value="UniProtKB-KW"/>
</dbReference>
<dbReference type="Pfam" id="PF13589">
    <property type="entry name" value="HATPase_c_3"/>
    <property type="match status" value="1"/>
</dbReference>
<evidence type="ECO:0000313" key="9">
    <source>
        <dbReference type="Proteomes" id="UP000031056"/>
    </source>
</evidence>